<protein>
    <submittedName>
        <fullName evidence="1">Uncharacterized protein</fullName>
    </submittedName>
</protein>
<comment type="caution">
    <text evidence="1">The sequence shown here is derived from an EMBL/GenBank/DDBJ whole genome shotgun (WGS) entry which is preliminary data.</text>
</comment>
<name>A0A6G1F0T1_9ORYZ</name>
<organism evidence="1 2">
    <name type="scientific">Oryza meyeriana var. granulata</name>
    <dbReference type="NCBI Taxonomy" id="110450"/>
    <lineage>
        <taxon>Eukaryota</taxon>
        <taxon>Viridiplantae</taxon>
        <taxon>Streptophyta</taxon>
        <taxon>Embryophyta</taxon>
        <taxon>Tracheophyta</taxon>
        <taxon>Spermatophyta</taxon>
        <taxon>Magnoliopsida</taxon>
        <taxon>Liliopsida</taxon>
        <taxon>Poales</taxon>
        <taxon>Poaceae</taxon>
        <taxon>BOP clade</taxon>
        <taxon>Oryzoideae</taxon>
        <taxon>Oryzeae</taxon>
        <taxon>Oryzinae</taxon>
        <taxon>Oryza</taxon>
        <taxon>Oryza meyeriana</taxon>
    </lineage>
</organism>
<gene>
    <name evidence="1" type="ORF">E2562_032879</name>
</gene>
<keyword evidence="2" id="KW-1185">Reference proteome</keyword>
<dbReference type="Proteomes" id="UP000479710">
    <property type="component" value="Unassembled WGS sequence"/>
</dbReference>
<sequence>MVAVCDVVSRRLVATRVDLCHPWLLDAILELEISCLLSCGDDLLFVQLVRHLELTRSCFAFLAGHRHSRFTTT</sequence>
<evidence type="ECO:0000313" key="2">
    <source>
        <dbReference type="Proteomes" id="UP000479710"/>
    </source>
</evidence>
<dbReference type="AlphaFoldDB" id="A0A6G1F0T1"/>
<proteinExistence type="predicted"/>
<reference evidence="1 2" key="1">
    <citation type="submission" date="2019-11" db="EMBL/GenBank/DDBJ databases">
        <title>Whole genome sequence of Oryza granulata.</title>
        <authorList>
            <person name="Li W."/>
        </authorList>
    </citation>
    <scope>NUCLEOTIDE SEQUENCE [LARGE SCALE GENOMIC DNA]</scope>
    <source>
        <strain evidence="2">cv. Menghai</strain>
        <tissue evidence="1">Leaf</tissue>
    </source>
</reference>
<accession>A0A6G1F0T1</accession>
<dbReference type="EMBL" id="SPHZ02000002">
    <property type="protein sequence ID" value="KAF0930449.1"/>
    <property type="molecule type" value="Genomic_DNA"/>
</dbReference>
<evidence type="ECO:0000313" key="1">
    <source>
        <dbReference type="EMBL" id="KAF0930449.1"/>
    </source>
</evidence>